<dbReference type="EMBL" id="CP043026">
    <property type="protein sequence ID" value="QEH61731.1"/>
    <property type="molecule type" value="Genomic_DNA"/>
</dbReference>
<evidence type="ECO:0008006" key="3">
    <source>
        <dbReference type="Google" id="ProtNLM"/>
    </source>
</evidence>
<organism evidence="1 2">
    <name type="scientific">Spiroplasma chinense</name>
    <dbReference type="NCBI Taxonomy" id="216932"/>
    <lineage>
        <taxon>Bacteria</taxon>
        <taxon>Bacillati</taxon>
        <taxon>Mycoplasmatota</taxon>
        <taxon>Mollicutes</taxon>
        <taxon>Entomoplasmatales</taxon>
        <taxon>Spiroplasmataceae</taxon>
        <taxon>Spiroplasma</taxon>
    </lineage>
</organism>
<reference evidence="1 2" key="1">
    <citation type="submission" date="2019-08" db="EMBL/GenBank/DDBJ databases">
        <title>Complete genome sequence of Spiroplasma chinense CCH (DSM 19755).</title>
        <authorList>
            <person name="Shen H.-Y."/>
            <person name="Lin Y.-C."/>
            <person name="Chou L."/>
            <person name="Kuo C.-H."/>
        </authorList>
    </citation>
    <scope>NUCLEOTIDE SEQUENCE [LARGE SCALE GENOMIC DNA]</scope>
    <source>
        <strain evidence="1 2">CCH</strain>
    </source>
</reference>
<proteinExistence type="predicted"/>
<dbReference type="Proteomes" id="UP000323144">
    <property type="component" value="Chromosome"/>
</dbReference>
<gene>
    <name evidence="1" type="ORF">SCHIN_v1c05340</name>
</gene>
<dbReference type="KEGG" id="schi:SCHIN_v1c05340"/>
<evidence type="ECO:0000313" key="2">
    <source>
        <dbReference type="Proteomes" id="UP000323144"/>
    </source>
</evidence>
<evidence type="ECO:0000313" key="1">
    <source>
        <dbReference type="EMBL" id="QEH61731.1"/>
    </source>
</evidence>
<dbReference type="RefSeq" id="WP_166508117.1">
    <property type="nucleotide sequence ID" value="NZ_CP043026.1"/>
</dbReference>
<keyword evidence="2" id="KW-1185">Reference proteome</keyword>
<sequence>MFQKNDSKLITSDVKLINEQLKTVELDKSFKRFIDRNIFFIKKELKNLAVIKKTGSYAIDCVYNFDKEPKIDLLAIKYVNKGMYSVYEEEIETKDHFTDCWICEINEEIYKKLKSKYEVVEEIKVNWNSKKYKIYPDSKETVEHRDSIKIDFYKDDKIGFSIVIRTGLTHADYPPILCFKNTYETTNAVEFVKTYWTLNKLTIRKLEILFFYIRLNFRRGFSNEQRLMMKIMVMSDLQYQLTKNNIFQEWLTHSFKYLFPNLKVIDSLFESKNIYYKKQKLFEKLYKSFRLKNLNWVFHNTYLSTKDFLDKYLPLCKEWVAEKKYLNEPMYFWYDTNPYLKNTSGSSNYTMKKQAKKYDDLEMSIHSKNVYPSDNDIGVFLVFLSFYQFKIQNNKEEE</sequence>
<name>A0A5B9Y3X9_9MOLU</name>
<accession>A0A5B9Y3X9</accession>
<protein>
    <recommendedName>
        <fullName evidence="3">Nucleotidyltransferase</fullName>
    </recommendedName>
</protein>
<dbReference type="AlphaFoldDB" id="A0A5B9Y3X9"/>